<dbReference type="AlphaFoldDB" id="A0A0S6VQ62"/>
<proteinExistence type="predicted"/>
<dbReference type="Proteomes" id="UP000030700">
    <property type="component" value="Unassembled WGS sequence"/>
</dbReference>
<dbReference type="InterPro" id="IPR029033">
    <property type="entry name" value="His_PPase_superfam"/>
</dbReference>
<name>A0A0S6VQ62_9BACT</name>
<dbReference type="InterPro" id="IPR013078">
    <property type="entry name" value="His_Pase_superF_clade-1"/>
</dbReference>
<dbReference type="HOGENOM" id="CLU_965274_0_0_0"/>
<dbReference type="STRING" id="1499966.U14_00474"/>
<protein>
    <submittedName>
        <fullName evidence="1">Phosphoglycerate mutase</fullName>
    </submittedName>
</protein>
<accession>A0A0S6VQ62</accession>
<dbReference type="GO" id="GO:0005737">
    <property type="term" value="C:cytoplasm"/>
    <property type="evidence" value="ECO:0007669"/>
    <property type="project" value="TreeGrafter"/>
</dbReference>
<dbReference type="SMART" id="SM00855">
    <property type="entry name" value="PGAM"/>
    <property type="match status" value="1"/>
</dbReference>
<dbReference type="SUPFAM" id="SSF53254">
    <property type="entry name" value="Phosphoglycerate mutase-like"/>
    <property type="match status" value="1"/>
</dbReference>
<dbReference type="PANTHER" id="PTHR48100:SF1">
    <property type="entry name" value="HISTIDINE PHOSPHATASE FAMILY PROTEIN-RELATED"/>
    <property type="match status" value="1"/>
</dbReference>
<keyword evidence="2" id="KW-1185">Reference proteome</keyword>
<evidence type="ECO:0000313" key="1">
    <source>
        <dbReference type="EMBL" id="GAK49253.1"/>
    </source>
</evidence>
<dbReference type="EMBL" id="DF820455">
    <property type="protein sequence ID" value="GAK49253.1"/>
    <property type="molecule type" value="Genomic_DNA"/>
</dbReference>
<evidence type="ECO:0000313" key="2">
    <source>
        <dbReference type="Proteomes" id="UP000030700"/>
    </source>
</evidence>
<dbReference type="CDD" id="cd07067">
    <property type="entry name" value="HP_PGM_like"/>
    <property type="match status" value="1"/>
</dbReference>
<dbReference type="InterPro" id="IPR050275">
    <property type="entry name" value="PGM_Phosphatase"/>
</dbReference>
<reference evidence="1" key="1">
    <citation type="journal article" date="2015" name="PeerJ">
        <title>First genomic representation of candidate bacterial phylum KSB3 points to enhanced environmental sensing as a trigger of wastewater bulking.</title>
        <authorList>
            <person name="Sekiguchi Y."/>
            <person name="Ohashi A."/>
            <person name="Parks D.H."/>
            <person name="Yamauchi T."/>
            <person name="Tyson G.W."/>
            <person name="Hugenholtz P."/>
        </authorList>
    </citation>
    <scope>NUCLEOTIDE SEQUENCE [LARGE SCALE GENOMIC DNA]</scope>
</reference>
<organism evidence="1">
    <name type="scientific">Candidatus Moduliflexus flocculans</name>
    <dbReference type="NCBI Taxonomy" id="1499966"/>
    <lineage>
        <taxon>Bacteria</taxon>
        <taxon>Candidatus Moduliflexota</taxon>
        <taxon>Candidatus Moduliflexia</taxon>
        <taxon>Candidatus Moduliflexales</taxon>
        <taxon>Candidatus Moduliflexaceae</taxon>
    </lineage>
</organism>
<dbReference type="Gene3D" id="3.40.50.1240">
    <property type="entry name" value="Phosphoglycerate mutase-like"/>
    <property type="match status" value="1"/>
</dbReference>
<dbReference type="PANTHER" id="PTHR48100">
    <property type="entry name" value="BROAD-SPECIFICITY PHOSPHATASE YOR283W-RELATED"/>
    <property type="match status" value="1"/>
</dbReference>
<dbReference type="Pfam" id="PF00300">
    <property type="entry name" value="His_Phos_1"/>
    <property type="match status" value="1"/>
</dbReference>
<gene>
    <name evidence="1" type="ORF">U14_00474</name>
</gene>
<sequence length="288" mass="31644">MQTMLTTINPQTFCRKIPPFSNAEEVLPKRFWIDRQAGTLYACPPAITLSFPMLAIRHGQTDDNVRHAWQGQIDGPSNQLNAVGKEQARIAAENLFAQLSESFGAALPTLAMSGKFVVLSSPLGRAKETAQTFLDYLAGQTGITLPLRIEPDLAEIFFGVVEGGSLETLTGELLECLLQFKYGRDATMNWLGTGESFTDVTLRAYRLLERLNAEFHAGETLVAAFSHGTLINGMRVAVGDSMLIDEQGKVTFRKHMVDNGEAYWFGQSQQLAARLASRVEAQTLVSVN</sequence>
<dbReference type="GO" id="GO:0016791">
    <property type="term" value="F:phosphatase activity"/>
    <property type="evidence" value="ECO:0007669"/>
    <property type="project" value="TreeGrafter"/>
</dbReference>